<keyword evidence="3" id="KW-1185">Reference proteome</keyword>
<dbReference type="GO" id="GO:0004523">
    <property type="term" value="F:RNA-DNA hybrid ribonuclease activity"/>
    <property type="evidence" value="ECO:0007669"/>
    <property type="project" value="InterPro"/>
</dbReference>
<dbReference type="AlphaFoldDB" id="A0A314L7P3"/>
<reference evidence="2" key="1">
    <citation type="submission" date="2016-11" db="EMBL/GenBank/DDBJ databases">
        <title>The genome of Nicotiana attenuata.</title>
        <authorList>
            <person name="Xu S."/>
            <person name="Brockmoeller T."/>
            <person name="Gaquerel E."/>
            <person name="Navarro A."/>
            <person name="Kuhl H."/>
            <person name="Gase K."/>
            <person name="Ling Z."/>
            <person name="Zhou W."/>
            <person name="Kreitzer C."/>
            <person name="Stanke M."/>
            <person name="Tang H."/>
            <person name="Lyons E."/>
            <person name="Pandey P."/>
            <person name="Pandey S.P."/>
            <person name="Timmermann B."/>
            <person name="Baldwin I.T."/>
        </authorList>
    </citation>
    <scope>NUCLEOTIDE SEQUENCE [LARGE SCALE GENOMIC DNA]</scope>
    <source>
        <strain evidence="2">UT</strain>
    </source>
</reference>
<dbReference type="InterPro" id="IPR053151">
    <property type="entry name" value="RNase_H-like"/>
</dbReference>
<evidence type="ECO:0000259" key="1">
    <source>
        <dbReference type="Pfam" id="PF13456"/>
    </source>
</evidence>
<feature type="domain" description="RNase H type-1" evidence="1">
    <location>
        <begin position="6"/>
        <end position="88"/>
    </location>
</feature>
<protein>
    <recommendedName>
        <fullName evidence="1">RNase H type-1 domain-containing protein</fullName>
    </recommendedName>
</protein>
<organism evidence="2 3">
    <name type="scientific">Nicotiana attenuata</name>
    <name type="common">Coyote tobacco</name>
    <dbReference type="NCBI Taxonomy" id="49451"/>
    <lineage>
        <taxon>Eukaryota</taxon>
        <taxon>Viridiplantae</taxon>
        <taxon>Streptophyta</taxon>
        <taxon>Embryophyta</taxon>
        <taxon>Tracheophyta</taxon>
        <taxon>Spermatophyta</taxon>
        <taxon>Magnoliopsida</taxon>
        <taxon>eudicotyledons</taxon>
        <taxon>Gunneridae</taxon>
        <taxon>Pentapetalae</taxon>
        <taxon>asterids</taxon>
        <taxon>lamiids</taxon>
        <taxon>Solanales</taxon>
        <taxon>Solanaceae</taxon>
        <taxon>Nicotianoideae</taxon>
        <taxon>Nicotianeae</taxon>
        <taxon>Nicotiana</taxon>
    </lineage>
</organism>
<dbReference type="GO" id="GO:0003676">
    <property type="term" value="F:nucleic acid binding"/>
    <property type="evidence" value="ECO:0007669"/>
    <property type="project" value="InterPro"/>
</dbReference>
<accession>A0A314L7P3</accession>
<dbReference type="InterPro" id="IPR012337">
    <property type="entry name" value="RNaseH-like_sf"/>
</dbReference>
<dbReference type="Pfam" id="PF13456">
    <property type="entry name" value="RVT_3"/>
    <property type="match status" value="1"/>
</dbReference>
<dbReference type="InterPro" id="IPR044730">
    <property type="entry name" value="RNase_H-like_dom_plant"/>
</dbReference>
<proteinExistence type="predicted"/>
<sequence length="112" mass="12814">MRGLPYTTSLEDELQALWQGLKIALEHNSHLYKSESDSEQVLRMLNKGNLHYNSIIFECKSLMEQLENPALGHNFRELNRVADLLAKEGADMKLFDRTEILTAPPVFVNKAL</sequence>
<gene>
    <name evidence="2" type="ORF">A4A49_55117</name>
</gene>
<dbReference type="InterPro" id="IPR002156">
    <property type="entry name" value="RNaseH_domain"/>
</dbReference>
<dbReference type="PANTHER" id="PTHR47723:SF23">
    <property type="entry name" value="REVERSE TRANSCRIPTASE-LIKE PROTEIN"/>
    <property type="match status" value="1"/>
</dbReference>
<dbReference type="Gene3D" id="3.30.420.10">
    <property type="entry name" value="Ribonuclease H-like superfamily/Ribonuclease H"/>
    <property type="match status" value="1"/>
</dbReference>
<evidence type="ECO:0000313" key="2">
    <source>
        <dbReference type="EMBL" id="OIT37588.1"/>
    </source>
</evidence>
<dbReference type="InterPro" id="IPR036397">
    <property type="entry name" value="RNaseH_sf"/>
</dbReference>
<dbReference type="Gramene" id="OIT37588">
    <property type="protein sequence ID" value="OIT37588"/>
    <property type="gene ID" value="A4A49_55117"/>
</dbReference>
<evidence type="ECO:0000313" key="3">
    <source>
        <dbReference type="Proteomes" id="UP000187609"/>
    </source>
</evidence>
<dbReference type="CDD" id="cd06222">
    <property type="entry name" value="RNase_H_like"/>
    <property type="match status" value="1"/>
</dbReference>
<dbReference type="SMR" id="A0A314L7P3"/>
<comment type="caution">
    <text evidence="2">The sequence shown here is derived from an EMBL/GenBank/DDBJ whole genome shotgun (WGS) entry which is preliminary data.</text>
</comment>
<dbReference type="Proteomes" id="UP000187609">
    <property type="component" value="Unassembled WGS sequence"/>
</dbReference>
<dbReference type="SUPFAM" id="SSF53098">
    <property type="entry name" value="Ribonuclease H-like"/>
    <property type="match status" value="1"/>
</dbReference>
<dbReference type="PANTHER" id="PTHR47723">
    <property type="entry name" value="OS05G0353850 PROTEIN"/>
    <property type="match status" value="1"/>
</dbReference>
<dbReference type="EMBL" id="MJEQ01000293">
    <property type="protein sequence ID" value="OIT37588.1"/>
    <property type="molecule type" value="Genomic_DNA"/>
</dbReference>
<name>A0A314L7P3_NICAT</name>